<organism evidence="1">
    <name type="scientific">viral metagenome</name>
    <dbReference type="NCBI Taxonomy" id="1070528"/>
    <lineage>
        <taxon>unclassified sequences</taxon>
        <taxon>metagenomes</taxon>
        <taxon>organismal metagenomes</taxon>
    </lineage>
</organism>
<evidence type="ECO:0000313" key="2">
    <source>
        <dbReference type="EMBL" id="QJB05164.1"/>
    </source>
</evidence>
<gene>
    <name evidence="1" type="ORF">MM171A00126_0068</name>
    <name evidence="2" type="ORF">MM171B00120_0060</name>
</gene>
<dbReference type="EMBL" id="MT143895">
    <property type="protein sequence ID" value="QJB05164.1"/>
    <property type="molecule type" value="Genomic_DNA"/>
</dbReference>
<proteinExistence type="predicted"/>
<dbReference type="AlphaFoldDB" id="A0A6M3M142"/>
<dbReference type="EMBL" id="MT143706">
    <property type="protein sequence ID" value="QJB01228.1"/>
    <property type="molecule type" value="Genomic_DNA"/>
</dbReference>
<evidence type="ECO:0008006" key="3">
    <source>
        <dbReference type="Google" id="ProtNLM"/>
    </source>
</evidence>
<protein>
    <recommendedName>
        <fullName evidence="3">Ead/Ea22-like family protein</fullName>
    </recommendedName>
</protein>
<name>A0A6M3M142_9ZZZZ</name>
<reference evidence="1" key="1">
    <citation type="submission" date="2020-03" db="EMBL/GenBank/DDBJ databases">
        <title>The deep terrestrial virosphere.</title>
        <authorList>
            <person name="Holmfeldt K."/>
            <person name="Nilsson E."/>
            <person name="Simone D."/>
            <person name="Lopez-Fernandez M."/>
            <person name="Wu X."/>
            <person name="de Brujin I."/>
            <person name="Lundin D."/>
            <person name="Andersson A."/>
            <person name="Bertilsson S."/>
            <person name="Dopson M."/>
        </authorList>
    </citation>
    <scope>NUCLEOTIDE SEQUENCE</scope>
    <source>
        <strain evidence="1">MM171A00126</strain>
        <strain evidence="2">MM171B00120</strain>
    </source>
</reference>
<dbReference type="InterPro" id="IPR025153">
    <property type="entry name" value="Ead_Ea22"/>
</dbReference>
<evidence type="ECO:0000313" key="1">
    <source>
        <dbReference type="EMBL" id="QJB01228.1"/>
    </source>
</evidence>
<accession>A0A6M3M142</accession>
<dbReference type="Pfam" id="PF13935">
    <property type="entry name" value="Ead_Ea22"/>
    <property type="match status" value="1"/>
</dbReference>
<sequence length="216" mass="23785">MTVDKVKLKALAEAATPGPWGSDGSYVCTARTEGGTTYVESWRAVADSNQMENTKFIAEANPAAVLELIAENERLERCEDDLSASVKYWFNACKGAQFEAGVKHADEAAAKYIDEHWRPQRDQLKAENEQLRARLEQIRDRPCSVHGAPDDAMIPNALDAWGRPVPQHLPYDFSGNPGASATQYCNGWNDAGGYWKNHCIDLEQKLAGISSAEKNG</sequence>